<gene>
    <name evidence="2" type="ORF">UCDDA912_g08060</name>
</gene>
<dbReference type="Proteomes" id="UP000034680">
    <property type="component" value="Unassembled WGS sequence"/>
</dbReference>
<sequence>MPFVSDIVADSVELARRRLAKLHEADDIEAGGVDVVLATNVMHFPDPQDAAMATIARQPRPGGTFVADQFGPVRFHDPDLQELWVRVSHEGGRQVLKGANGPNETIRIMGRT</sequence>
<dbReference type="SUPFAM" id="SSF53335">
    <property type="entry name" value="S-adenosyl-L-methionine-dependent methyltransferases"/>
    <property type="match status" value="1"/>
</dbReference>
<dbReference type="EMBL" id="LCUC01000350">
    <property type="protein sequence ID" value="KKY32004.1"/>
    <property type="molecule type" value="Genomic_DNA"/>
</dbReference>
<dbReference type="STRING" id="1214573.A0A0G2FCW0"/>
<dbReference type="GO" id="GO:0008757">
    <property type="term" value="F:S-adenosylmethionine-dependent methyltransferase activity"/>
    <property type="evidence" value="ECO:0007669"/>
    <property type="project" value="InterPro"/>
</dbReference>
<evidence type="ECO:0000313" key="3">
    <source>
        <dbReference type="Proteomes" id="UP000034680"/>
    </source>
</evidence>
<dbReference type="OrthoDB" id="10027013at2759"/>
<keyword evidence="2" id="KW-0808">Transferase</keyword>
<proteinExistence type="predicted"/>
<accession>A0A0G2FCW0</accession>
<dbReference type="Gene3D" id="3.40.50.150">
    <property type="entry name" value="Vaccinia Virus protein VP39"/>
    <property type="match status" value="1"/>
</dbReference>
<name>A0A0G2FCW0_9PEZI</name>
<evidence type="ECO:0000259" key="1">
    <source>
        <dbReference type="Pfam" id="PF08241"/>
    </source>
</evidence>
<keyword evidence="2" id="KW-0489">Methyltransferase</keyword>
<organism evidence="2 3">
    <name type="scientific">Diaporthe ampelina</name>
    <dbReference type="NCBI Taxonomy" id="1214573"/>
    <lineage>
        <taxon>Eukaryota</taxon>
        <taxon>Fungi</taxon>
        <taxon>Dikarya</taxon>
        <taxon>Ascomycota</taxon>
        <taxon>Pezizomycotina</taxon>
        <taxon>Sordariomycetes</taxon>
        <taxon>Sordariomycetidae</taxon>
        <taxon>Diaporthales</taxon>
        <taxon>Diaporthaceae</taxon>
        <taxon>Diaporthe</taxon>
    </lineage>
</organism>
<dbReference type="Pfam" id="PF08241">
    <property type="entry name" value="Methyltransf_11"/>
    <property type="match status" value="1"/>
</dbReference>
<reference evidence="2 3" key="1">
    <citation type="submission" date="2015-05" db="EMBL/GenBank/DDBJ databases">
        <title>Distinctive expansion of gene families associated with plant cell wall degradation and secondary metabolism in the genomes of grapevine trunk pathogens.</title>
        <authorList>
            <person name="Lawrence D.P."/>
            <person name="Travadon R."/>
            <person name="Rolshausen P.E."/>
            <person name="Baumgartner K."/>
        </authorList>
    </citation>
    <scope>NUCLEOTIDE SEQUENCE [LARGE SCALE GENOMIC DNA]</scope>
    <source>
        <strain evidence="2">DA912</strain>
    </source>
</reference>
<protein>
    <submittedName>
        <fullName evidence="2">Putative methyltransferase type 11</fullName>
    </submittedName>
</protein>
<dbReference type="GO" id="GO:0032259">
    <property type="term" value="P:methylation"/>
    <property type="evidence" value="ECO:0007669"/>
    <property type="project" value="UniProtKB-KW"/>
</dbReference>
<keyword evidence="3" id="KW-1185">Reference proteome</keyword>
<dbReference type="AlphaFoldDB" id="A0A0G2FCW0"/>
<feature type="domain" description="Methyltransferase type 11" evidence="1">
    <location>
        <begin position="6"/>
        <end position="66"/>
    </location>
</feature>
<dbReference type="InterPro" id="IPR029063">
    <property type="entry name" value="SAM-dependent_MTases_sf"/>
</dbReference>
<comment type="caution">
    <text evidence="2">The sequence shown here is derived from an EMBL/GenBank/DDBJ whole genome shotgun (WGS) entry which is preliminary data.</text>
</comment>
<dbReference type="InterPro" id="IPR013216">
    <property type="entry name" value="Methyltransf_11"/>
</dbReference>
<evidence type="ECO:0000313" key="2">
    <source>
        <dbReference type="EMBL" id="KKY32004.1"/>
    </source>
</evidence>
<reference evidence="2 3" key="2">
    <citation type="submission" date="2015-05" db="EMBL/GenBank/DDBJ databases">
        <authorList>
            <person name="Morales-Cruz A."/>
            <person name="Amrine K.C."/>
            <person name="Cantu D."/>
        </authorList>
    </citation>
    <scope>NUCLEOTIDE SEQUENCE [LARGE SCALE GENOMIC DNA]</scope>
    <source>
        <strain evidence="2">DA912</strain>
    </source>
</reference>